<evidence type="ECO:0008006" key="3">
    <source>
        <dbReference type="Google" id="ProtNLM"/>
    </source>
</evidence>
<dbReference type="AlphaFoldDB" id="K9EB99"/>
<evidence type="ECO:0000313" key="1">
    <source>
        <dbReference type="EMBL" id="EKU93136.1"/>
    </source>
</evidence>
<dbReference type="EMBL" id="AGXA01000024">
    <property type="protein sequence ID" value="EKU93136.1"/>
    <property type="molecule type" value="Genomic_DNA"/>
</dbReference>
<dbReference type="STRING" id="883081.HMPREF9698_01478"/>
<name>K9EB99_9LACT</name>
<dbReference type="RefSeq" id="WP_003778610.1">
    <property type="nucleotide sequence ID" value="NZ_JH992960.1"/>
</dbReference>
<gene>
    <name evidence="1" type="ORF">HMPREF9698_01478</name>
</gene>
<dbReference type="InterPro" id="IPR021351">
    <property type="entry name" value="DUF2969"/>
</dbReference>
<organism evidence="1 2">
    <name type="scientific">Alloiococcus otitis ATCC 51267</name>
    <dbReference type="NCBI Taxonomy" id="883081"/>
    <lineage>
        <taxon>Bacteria</taxon>
        <taxon>Bacillati</taxon>
        <taxon>Bacillota</taxon>
        <taxon>Bacilli</taxon>
        <taxon>Lactobacillales</taxon>
        <taxon>Carnobacteriaceae</taxon>
        <taxon>Alloiococcus</taxon>
    </lineage>
</organism>
<keyword evidence="2" id="KW-1185">Reference proteome</keyword>
<accession>K9EB99</accession>
<sequence length="77" mass="8628">MSKKNKAVEVDIIETDRHKGDQVDLEVKVKKKTIGQIQKKPGQNQVSALMSSGKKRQVKSVDEAIQAIIAEYNLHDL</sequence>
<dbReference type="HOGENOM" id="CLU_198839_0_0_9"/>
<protein>
    <recommendedName>
        <fullName evidence="3">DUF2969 family protein</fullName>
    </recommendedName>
</protein>
<proteinExistence type="predicted"/>
<comment type="caution">
    <text evidence="1">The sequence shown here is derived from an EMBL/GenBank/DDBJ whole genome shotgun (WGS) entry which is preliminary data.</text>
</comment>
<reference evidence="1 2" key="1">
    <citation type="submission" date="2012-09" db="EMBL/GenBank/DDBJ databases">
        <title>The Genome Sequence of Alloiococcus otitis ATCC 51267.</title>
        <authorList>
            <consortium name="The Broad Institute Genome Sequencing Platform"/>
            <person name="Earl A."/>
            <person name="Ward D."/>
            <person name="Feldgarden M."/>
            <person name="Gevers D."/>
            <person name="Huys G."/>
            <person name="Walker B."/>
            <person name="Young S.K."/>
            <person name="Zeng Q."/>
            <person name="Gargeya S."/>
            <person name="Fitzgerald M."/>
            <person name="Haas B."/>
            <person name="Abouelleil A."/>
            <person name="Alvarado L."/>
            <person name="Arachchi H.M."/>
            <person name="Berlin A.M."/>
            <person name="Chapman S.B."/>
            <person name="Goldberg J."/>
            <person name="Griggs A."/>
            <person name="Gujja S."/>
            <person name="Hansen M."/>
            <person name="Howarth C."/>
            <person name="Imamovic A."/>
            <person name="Larimer J."/>
            <person name="McCowen C."/>
            <person name="Montmayeur A."/>
            <person name="Murphy C."/>
            <person name="Neiman D."/>
            <person name="Pearson M."/>
            <person name="Priest M."/>
            <person name="Roberts A."/>
            <person name="Saif S."/>
            <person name="Shea T."/>
            <person name="Sisk P."/>
            <person name="Sykes S."/>
            <person name="Wortman J."/>
            <person name="Nusbaum C."/>
            <person name="Birren B."/>
        </authorList>
    </citation>
    <scope>NUCLEOTIDE SEQUENCE [LARGE SCALE GENOMIC DNA]</scope>
    <source>
        <strain evidence="1 2">ATCC 51267</strain>
    </source>
</reference>
<dbReference type="OrthoDB" id="2168536at2"/>
<dbReference type="Proteomes" id="UP000009875">
    <property type="component" value="Unassembled WGS sequence"/>
</dbReference>
<evidence type="ECO:0000313" key="2">
    <source>
        <dbReference type="Proteomes" id="UP000009875"/>
    </source>
</evidence>
<dbReference type="eggNOG" id="ENOG50339T7">
    <property type="taxonomic scope" value="Bacteria"/>
</dbReference>
<dbReference type="Pfam" id="PF11184">
    <property type="entry name" value="DUF2969"/>
    <property type="match status" value="1"/>
</dbReference>